<feature type="domain" description="Heterokaryon incompatibility" evidence="1">
    <location>
        <begin position="1"/>
        <end position="119"/>
    </location>
</feature>
<reference evidence="2 3" key="1">
    <citation type="submission" date="2016-05" db="EMBL/GenBank/DDBJ databases">
        <title>A degradative enzymes factory behind the ericoid mycorrhizal symbiosis.</title>
        <authorList>
            <consortium name="DOE Joint Genome Institute"/>
            <person name="Martino E."/>
            <person name="Morin E."/>
            <person name="Grelet G."/>
            <person name="Kuo A."/>
            <person name="Kohler A."/>
            <person name="Daghino S."/>
            <person name="Barry K."/>
            <person name="Choi C."/>
            <person name="Cichocki N."/>
            <person name="Clum A."/>
            <person name="Copeland A."/>
            <person name="Hainaut M."/>
            <person name="Haridas S."/>
            <person name="Labutti K."/>
            <person name="Lindquist E."/>
            <person name="Lipzen A."/>
            <person name="Khouja H.-R."/>
            <person name="Murat C."/>
            <person name="Ohm R."/>
            <person name="Olson A."/>
            <person name="Spatafora J."/>
            <person name="Veneault-Fourrey C."/>
            <person name="Henrissat B."/>
            <person name="Grigoriev I."/>
            <person name="Martin F."/>
            <person name="Perotto S."/>
        </authorList>
    </citation>
    <scope>NUCLEOTIDE SEQUENCE [LARGE SCALE GENOMIC DNA]</scope>
    <source>
        <strain evidence="2 3">UAMH 7357</strain>
    </source>
</reference>
<proteinExistence type="predicted"/>
<evidence type="ECO:0000313" key="3">
    <source>
        <dbReference type="Proteomes" id="UP000235672"/>
    </source>
</evidence>
<dbReference type="PANTHER" id="PTHR24148">
    <property type="entry name" value="ANKYRIN REPEAT DOMAIN-CONTAINING PROTEIN 39 HOMOLOG-RELATED"/>
    <property type="match status" value="1"/>
</dbReference>
<evidence type="ECO:0000259" key="1">
    <source>
        <dbReference type="Pfam" id="PF06985"/>
    </source>
</evidence>
<name>A0A2J6PUY5_9HELO</name>
<keyword evidence="3" id="KW-1185">Reference proteome</keyword>
<dbReference type="EMBL" id="KZ613497">
    <property type="protein sequence ID" value="PMD17834.1"/>
    <property type="molecule type" value="Genomic_DNA"/>
</dbReference>
<organism evidence="2 3">
    <name type="scientific">Hyaloscypha hepaticicola</name>
    <dbReference type="NCBI Taxonomy" id="2082293"/>
    <lineage>
        <taxon>Eukaryota</taxon>
        <taxon>Fungi</taxon>
        <taxon>Dikarya</taxon>
        <taxon>Ascomycota</taxon>
        <taxon>Pezizomycotina</taxon>
        <taxon>Leotiomycetes</taxon>
        <taxon>Helotiales</taxon>
        <taxon>Hyaloscyphaceae</taxon>
        <taxon>Hyaloscypha</taxon>
    </lineage>
</organism>
<gene>
    <name evidence="2" type="ORF">NA56DRAFT_648300</name>
</gene>
<dbReference type="Proteomes" id="UP000235672">
    <property type="component" value="Unassembled WGS sequence"/>
</dbReference>
<sequence length="241" mass="27567">MAKIYQDAKRVLICFGFGDPDALAAFQRLTKEVEYKTRSLQELDTRRSLRITDKIRATRQKDFNEMLEPDSENDDELYAGLPILRKPTLGLTEPTKSETSAIDKIFQHPWWERVCVIQEAIVARELRIICERYELAWNVLCQIYPAAFTTKPGQLALSPHEKNLEPFQRLNNIGVRWKHFQAKLSPLGSEIEYDSYLGDGQVRFNINFLVSTFRSSKATDPCDKISALLGLADDSDGIHAT</sequence>
<dbReference type="InterPro" id="IPR010730">
    <property type="entry name" value="HET"/>
</dbReference>
<dbReference type="AlphaFoldDB" id="A0A2J6PUY5"/>
<dbReference type="PANTHER" id="PTHR24148:SF82">
    <property type="entry name" value="HETEROKARYON INCOMPATIBILITY DOMAIN-CONTAINING PROTEIN"/>
    <property type="match status" value="1"/>
</dbReference>
<protein>
    <recommendedName>
        <fullName evidence="1">Heterokaryon incompatibility domain-containing protein</fullName>
    </recommendedName>
</protein>
<dbReference type="Pfam" id="PF06985">
    <property type="entry name" value="HET"/>
    <property type="match status" value="1"/>
</dbReference>
<accession>A0A2J6PUY5</accession>
<dbReference type="InterPro" id="IPR052895">
    <property type="entry name" value="HetReg/Transcr_Mod"/>
</dbReference>
<dbReference type="OrthoDB" id="2157530at2759"/>
<evidence type="ECO:0000313" key="2">
    <source>
        <dbReference type="EMBL" id="PMD17834.1"/>
    </source>
</evidence>